<dbReference type="GO" id="GO:0005737">
    <property type="term" value="C:cytoplasm"/>
    <property type="evidence" value="ECO:0007669"/>
    <property type="project" value="UniProtKB-SubCell"/>
</dbReference>
<evidence type="ECO:0000256" key="4">
    <source>
        <dbReference type="ARBA" id="ARBA00023125"/>
    </source>
</evidence>
<dbReference type="InterPro" id="IPR036194">
    <property type="entry name" value="FlhD_sf"/>
</dbReference>
<evidence type="ECO:0000256" key="9">
    <source>
        <dbReference type="HAMAP-Rule" id="MF_00725"/>
    </source>
</evidence>
<keyword evidence="5 9" id="KW-1015">Disulfide bond</keyword>
<keyword evidence="11" id="KW-1185">Reference proteome</keyword>
<evidence type="ECO:0000256" key="2">
    <source>
        <dbReference type="ARBA" id="ARBA00022795"/>
    </source>
</evidence>
<keyword evidence="10" id="KW-0969">Cilium</keyword>
<evidence type="ECO:0000256" key="8">
    <source>
        <dbReference type="ARBA" id="ARBA00025431"/>
    </source>
</evidence>
<evidence type="ECO:0000313" key="11">
    <source>
        <dbReference type="Proteomes" id="UP000321201"/>
    </source>
</evidence>
<keyword evidence="6 9" id="KW-0010">Activator</keyword>
<evidence type="ECO:0000256" key="7">
    <source>
        <dbReference type="ARBA" id="ARBA00023163"/>
    </source>
</evidence>
<accession>A0A5C7EHV7</accession>
<keyword evidence="10" id="KW-0282">Flagellum</keyword>
<keyword evidence="2 9" id="KW-1005">Bacterial flagellum biogenesis</keyword>
<dbReference type="GO" id="GO:0003677">
    <property type="term" value="F:DNA binding"/>
    <property type="evidence" value="ECO:0007669"/>
    <property type="project" value="UniProtKB-UniRule"/>
</dbReference>
<name>A0A5C7EHV7_9PROT</name>
<comment type="function">
    <text evidence="8 9">Functions in complex with FlhC as a master transcriptional regulator that regulates transcription of several flagellar and non-flagellar operons by binding to their promoter region. Activates expression of class 2 flagellar genes, including fliA, which is a flagellum-specific sigma factor that turns on the class 3 genes. Also regulates genes whose products function in a variety of physiological pathways.</text>
</comment>
<keyword evidence="1 9" id="KW-0963">Cytoplasm</keyword>
<comment type="caution">
    <text evidence="10">The sequence shown here is derived from an EMBL/GenBank/DDBJ whole genome shotgun (WGS) entry which is preliminary data.</text>
</comment>
<comment type="subunit">
    <text evidence="9">Homodimer; disulfide-linked. Forms a heterohexamer composed of two FlhC and four FlhD subunits. Each FlhC binds a FlhD dimer, forming a heterotrimer, and a hexamer assembles by dimerization of two heterotrimers.</text>
</comment>
<keyword evidence="3 9" id="KW-0805">Transcription regulation</keyword>
<dbReference type="FunCoup" id="A0A5C7EHV7">
    <property type="interactions" value="101"/>
</dbReference>
<evidence type="ECO:0000256" key="5">
    <source>
        <dbReference type="ARBA" id="ARBA00023157"/>
    </source>
</evidence>
<dbReference type="GO" id="GO:1902208">
    <property type="term" value="P:regulation of bacterial-type flagellum assembly"/>
    <property type="evidence" value="ECO:0007669"/>
    <property type="project" value="UniProtKB-UniRule"/>
</dbReference>
<evidence type="ECO:0000256" key="6">
    <source>
        <dbReference type="ARBA" id="ARBA00023159"/>
    </source>
</evidence>
<keyword evidence="7 9" id="KW-0804">Transcription</keyword>
<evidence type="ECO:0000256" key="1">
    <source>
        <dbReference type="ARBA" id="ARBA00022490"/>
    </source>
</evidence>
<reference evidence="10 11" key="1">
    <citation type="submission" date="2019-08" db="EMBL/GenBank/DDBJ databases">
        <title>Pelomicrobium methylotrophicum gen. nov., sp. nov. a moderately thermophilic, facultatively anaerobic, lithoautotrophic and methylotrophic bacterium isolated from a terrestrial mud volcano.</title>
        <authorList>
            <person name="Slobodkina G.B."/>
            <person name="Merkel A.Y."/>
            <person name="Slobodkin A.I."/>
        </authorList>
    </citation>
    <scope>NUCLEOTIDE SEQUENCE [LARGE SCALE GENOMIC DNA]</scope>
    <source>
        <strain evidence="10 11">SM250</strain>
    </source>
</reference>
<sequence>MDKNRLLEEIREVNLAYLLLAQQMVRQDRAAAMFRLGISEEMADILAELTPGQISKMAGSNMLLCRFRFDDSLILDMLSSYTKDRMLGASHAAILLAGESPQVVGA</sequence>
<protein>
    <recommendedName>
        <fullName evidence="9">Flagellar transcriptional regulator FlhD</fullName>
    </recommendedName>
</protein>
<evidence type="ECO:0000313" key="10">
    <source>
        <dbReference type="EMBL" id="TXF11846.1"/>
    </source>
</evidence>
<dbReference type="GO" id="GO:0044780">
    <property type="term" value="P:bacterial-type flagellum assembly"/>
    <property type="evidence" value="ECO:0007669"/>
    <property type="project" value="InterPro"/>
</dbReference>
<comment type="subcellular location">
    <subcellularLocation>
        <location evidence="9">Cytoplasm</location>
    </subcellularLocation>
</comment>
<dbReference type="HAMAP" id="MF_00725">
    <property type="entry name" value="FlhD"/>
    <property type="match status" value="1"/>
</dbReference>
<evidence type="ECO:0000256" key="3">
    <source>
        <dbReference type="ARBA" id="ARBA00023015"/>
    </source>
</evidence>
<comment type="similarity">
    <text evidence="9">Belongs to the FlhD family.</text>
</comment>
<dbReference type="InterPro" id="IPR023559">
    <property type="entry name" value="Flagellar_FlhD"/>
</dbReference>
<organism evidence="10 11">
    <name type="scientific">Pelomicrobium methylotrophicum</name>
    <dbReference type="NCBI Taxonomy" id="2602750"/>
    <lineage>
        <taxon>Bacteria</taxon>
        <taxon>Pseudomonadati</taxon>
        <taxon>Pseudomonadota</taxon>
        <taxon>Hydrogenophilia</taxon>
        <taxon>Hydrogenophilia incertae sedis</taxon>
        <taxon>Pelomicrobium</taxon>
    </lineage>
</organism>
<dbReference type="Gene3D" id="1.10.4000.10">
    <property type="entry name" value="Flagellar transcriptional activator FlhD"/>
    <property type="match status" value="1"/>
</dbReference>
<dbReference type="Proteomes" id="UP000321201">
    <property type="component" value="Unassembled WGS sequence"/>
</dbReference>
<proteinExistence type="inferred from homology"/>
<gene>
    <name evidence="9 10" type="primary">flhD</name>
    <name evidence="10" type="ORF">FR698_08690</name>
</gene>
<keyword evidence="10" id="KW-0966">Cell projection</keyword>
<dbReference type="EMBL" id="VPFL01000010">
    <property type="protein sequence ID" value="TXF11846.1"/>
    <property type="molecule type" value="Genomic_DNA"/>
</dbReference>
<feature type="disulfide bond" description="Interchain" evidence="9">
    <location>
        <position position="65"/>
    </location>
</feature>
<dbReference type="NCBIfam" id="NF002783">
    <property type="entry name" value="PRK02909.1-1"/>
    <property type="match status" value="1"/>
</dbReference>
<dbReference type="RefSeq" id="WP_147799809.1">
    <property type="nucleotide sequence ID" value="NZ_VPFL01000010.1"/>
</dbReference>
<dbReference type="AlphaFoldDB" id="A0A5C7EHV7"/>
<keyword evidence="4 9" id="KW-0238">DNA-binding</keyword>
<dbReference type="Pfam" id="PF05247">
    <property type="entry name" value="FlhD"/>
    <property type="match status" value="1"/>
</dbReference>
<comment type="domain">
    <text evidence="9">The C-terminal region contains a putative helix-turn-helix (HTH) motif, suggesting that this region may bind DNA.</text>
</comment>
<dbReference type="GO" id="GO:0045893">
    <property type="term" value="P:positive regulation of DNA-templated transcription"/>
    <property type="evidence" value="ECO:0007669"/>
    <property type="project" value="InterPro"/>
</dbReference>
<dbReference type="InParanoid" id="A0A5C7EHV7"/>
<dbReference type="SUPFAM" id="SSF63592">
    <property type="entry name" value="Flagellar transcriptional activator FlhD"/>
    <property type="match status" value="1"/>
</dbReference>
<dbReference type="OrthoDB" id="5298036at2"/>